<reference evidence="2 3" key="1">
    <citation type="journal article" date="2018" name="Front. Plant Sci.">
        <title>Red Clover (Trifolium pratense) and Zigzag Clover (T. medium) - A Picture of Genomic Similarities and Differences.</title>
        <authorList>
            <person name="Dluhosova J."/>
            <person name="Istvanek J."/>
            <person name="Nedelnik J."/>
            <person name="Repkova J."/>
        </authorList>
    </citation>
    <scope>NUCLEOTIDE SEQUENCE [LARGE SCALE GENOMIC DNA]</scope>
    <source>
        <strain evidence="3">cv. 10/8</strain>
        <tissue evidence="2">Leaf</tissue>
    </source>
</reference>
<comment type="caution">
    <text evidence="2">The sequence shown here is derived from an EMBL/GenBank/DDBJ whole genome shotgun (WGS) entry which is preliminary data.</text>
</comment>
<dbReference type="EMBL" id="LXQA010610007">
    <property type="protein sequence ID" value="MCI61976.1"/>
    <property type="molecule type" value="Genomic_DNA"/>
</dbReference>
<proteinExistence type="predicted"/>
<name>A0A392TPA7_9FABA</name>
<keyword evidence="3" id="KW-1185">Reference proteome</keyword>
<dbReference type="Proteomes" id="UP000265520">
    <property type="component" value="Unassembled WGS sequence"/>
</dbReference>
<accession>A0A392TPA7</accession>
<evidence type="ECO:0000313" key="2">
    <source>
        <dbReference type="EMBL" id="MCI61976.1"/>
    </source>
</evidence>
<evidence type="ECO:0000313" key="3">
    <source>
        <dbReference type="Proteomes" id="UP000265520"/>
    </source>
</evidence>
<feature type="non-terminal residue" evidence="2">
    <location>
        <position position="1"/>
    </location>
</feature>
<protein>
    <submittedName>
        <fullName evidence="2">Uncharacterized protein</fullName>
    </submittedName>
</protein>
<dbReference type="AlphaFoldDB" id="A0A392TPA7"/>
<organism evidence="2 3">
    <name type="scientific">Trifolium medium</name>
    <dbReference type="NCBI Taxonomy" id="97028"/>
    <lineage>
        <taxon>Eukaryota</taxon>
        <taxon>Viridiplantae</taxon>
        <taxon>Streptophyta</taxon>
        <taxon>Embryophyta</taxon>
        <taxon>Tracheophyta</taxon>
        <taxon>Spermatophyta</taxon>
        <taxon>Magnoliopsida</taxon>
        <taxon>eudicotyledons</taxon>
        <taxon>Gunneridae</taxon>
        <taxon>Pentapetalae</taxon>
        <taxon>rosids</taxon>
        <taxon>fabids</taxon>
        <taxon>Fabales</taxon>
        <taxon>Fabaceae</taxon>
        <taxon>Papilionoideae</taxon>
        <taxon>50 kb inversion clade</taxon>
        <taxon>NPAAA clade</taxon>
        <taxon>Hologalegina</taxon>
        <taxon>IRL clade</taxon>
        <taxon>Trifolieae</taxon>
        <taxon>Trifolium</taxon>
    </lineage>
</organism>
<sequence>RSARCAFHCPSENEVLYEQGACGYSAWGYRIGEEMLRGSNERARLHRQSSQLREKTQDNVTASRTKYELGGS</sequence>
<feature type="region of interest" description="Disordered" evidence="1">
    <location>
        <begin position="41"/>
        <end position="72"/>
    </location>
</feature>
<evidence type="ECO:0000256" key="1">
    <source>
        <dbReference type="SAM" id="MobiDB-lite"/>
    </source>
</evidence>